<dbReference type="Gene3D" id="3.40.50.1820">
    <property type="entry name" value="alpha/beta hydrolase"/>
    <property type="match status" value="1"/>
</dbReference>
<dbReference type="InterPro" id="IPR000073">
    <property type="entry name" value="AB_hydrolase_1"/>
</dbReference>
<dbReference type="Pfam" id="PF12697">
    <property type="entry name" value="Abhydrolase_6"/>
    <property type="match status" value="1"/>
</dbReference>
<evidence type="ECO:0000313" key="2">
    <source>
        <dbReference type="EMBL" id="KAJ5223316.1"/>
    </source>
</evidence>
<dbReference type="EMBL" id="JAPQKS010000006">
    <property type="protein sequence ID" value="KAJ5223316.1"/>
    <property type="molecule type" value="Genomic_DNA"/>
</dbReference>
<dbReference type="GO" id="GO:0017000">
    <property type="term" value="P:antibiotic biosynthetic process"/>
    <property type="evidence" value="ECO:0007669"/>
    <property type="project" value="UniProtKB-ARBA"/>
</dbReference>
<keyword evidence="3" id="KW-1185">Reference proteome</keyword>
<dbReference type="PANTHER" id="PTHR43798:SF33">
    <property type="entry name" value="HYDROLASE, PUTATIVE (AFU_ORTHOLOGUE AFUA_2G14860)-RELATED"/>
    <property type="match status" value="1"/>
</dbReference>
<evidence type="ECO:0000313" key="3">
    <source>
        <dbReference type="Proteomes" id="UP001150941"/>
    </source>
</evidence>
<dbReference type="GO" id="GO:0016020">
    <property type="term" value="C:membrane"/>
    <property type="evidence" value="ECO:0007669"/>
    <property type="project" value="TreeGrafter"/>
</dbReference>
<evidence type="ECO:0000259" key="1">
    <source>
        <dbReference type="Pfam" id="PF12697"/>
    </source>
</evidence>
<dbReference type="SUPFAM" id="SSF53474">
    <property type="entry name" value="alpha/beta-Hydrolases"/>
    <property type="match status" value="1"/>
</dbReference>
<dbReference type="InterPro" id="IPR050266">
    <property type="entry name" value="AB_hydrolase_sf"/>
</dbReference>
<protein>
    <recommendedName>
        <fullName evidence="1">AB hydrolase-1 domain-containing protein</fullName>
    </recommendedName>
</protein>
<organism evidence="2 3">
    <name type="scientific">Penicillium chermesinum</name>
    <dbReference type="NCBI Taxonomy" id="63820"/>
    <lineage>
        <taxon>Eukaryota</taxon>
        <taxon>Fungi</taxon>
        <taxon>Dikarya</taxon>
        <taxon>Ascomycota</taxon>
        <taxon>Pezizomycotina</taxon>
        <taxon>Eurotiomycetes</taxon>
        <taxon>Eurotiomycetidae</taxon>
        <taxon>Eurotiales</taxon>
        <taxon>Aspergillaceae</taxon>
        <taxon>Penicillium</taxon>
    </lineage>
</organism>
<feature type="domain" description="AB hydrolase-1" evidence="1">
    <location>
        <begin position="35"/>
        <end position="282"/>
    </location>
</feature>
<dbReference type="RefSeq" id="XP_058327499.1">
    <property type="nucleotide sequence ID" value="XM_058477154.1"/>
</dbReference>
<dbReference type="GO" id="GO:0072330">
    <property type="term" value="P:monocarboxylic acid biosynthetic process"/>
    <property type="evidence" value="ECO:0007669"/>
    <property type="project" value="UniProtKB-ARBA"/>
</dbReference>
<dbReference type="PANTHER" id="PTHR43798">
    <property type="entry name" value="MONOACYLGLYCEROL LIPASE"/>
    <property type="match status" value="1"/>
</dbReference>
<accession>A0A9W9NNY9</accession>
<proteinExistence type="predicted"/>
<reference evidence="2" key="1">
    <citation type="submission" date="2022-11" db="EMBL/GenBank/DDBJ databases">
        <authorList>
            <person name="Petersen C."/>
        </authorList>
    </citation>
    <scope>NUCLEOTIDE SEQUENCE</scope>
    <source>
        <strain evidence="2">IBT 19713</strain>
    </source>
</reference>
<dbReference type="Proteomes" id="UP001150941">
    <property type="component" value="Unassembled WGS sequence"/>
</dbReference>
<gene>
    <name evidence="2" type="ORF">N7468_007858</name>
</gene>
<sequence>MRLNVLEGSSGRYSTSQGTDIHYISYGNQQGPLAICLHGLGGSTETFRPLVPFIPSNYHVVAVDLEGFGKTPLNRGKPLTFAGYVSDLHDLITYLQKPPTWTTVPSAIETASNDIYDNDSSVLLIGHSLGAIISLHFAAHILGECEACCYWARGGSLAHIPPAQQRMRDLSIIAREKGMDVVSEIAVNTNFPADRDNDEAHVQTVRDAVSSTSAETYAVTAELIASDEHVNPDYQKITCPTIFVAGDKDVISPPGRSESISAQISGPSEVVVAKSGHQMILQDLDSVKAALAKLMNVLSSST</sequence>
<comment type="caution">
    <text evidence="2">The sequence shown here is derived from an EMBL/GenBank/DDBJ whole genome shotgun (WGS) entry which is preliminary data.</text>
</comment>
<name>A0A9W9NNY9_9EURO</name>
<dbReference type="AlphaFoldDB" id="A0A9W9NNY9"/>
<dbReference type="GeneID" id="83204457"/>
<reference evidence="2" key="2">
    <citation type="journal article" date="2023" name="IMA Fungus">
        <title>Comparative genomic study of the Penicillium genus elucidates a diverse pangenome and 15 lateral gene transfer events.</title>
        <authorList>
            <person name="Petersen C."/>
            <person name="Sorensen T."/>
            <person name="Nielsen M.R."/>
            <person name="Sondergaard T.E."/>
            <person name="Sorensen J.L."/>
            <person name="Fitzpatrick D.A."/>
            <person name="Frisvad J.C."/>
            <person name="Nielsen K.L."/>
        </authorList>
    </citation>
    <scope>NUCLEOTIDE SEQUENCE</scope>
    <source>
        <strain evidence="2">IBT 19713</strain>
    </source>
</reference>
<dbReference type="InterPro" id="IPR029058">
    <property type="entry name" value="AB_hydrolase_fold"/>
</dbReference>
<dbReference type="OrthoDB" id="190201at2759"/>